<dbReference type="InterPro" id="IPR009061">
    <property type="entry name" value="DNA-bd_dom_put_sf"/>
</dbReference>
<feature type="domain" description="HTH merR-type" evidence="3">
    <location>
        <begin position="36"/>
        <end position="102"/>
    </location>
</feature>
<evidence type="ECO:0000256" key="2">
    <source>
        <dbReference type="SAM" id="MobiDB-lite"/>
    </source>
</evidence>
<feature type="coiled-coil region" evidence="1">
    <location>
        <begin position="118"/>
        <end position="176"/>
    </location>
</feature>
<proteinExistence type="predicted"/>
<reference evidence="4 5" key="1">
    <citation type="submission" date="2020-08" db="EMBL/GenBank/DDBJ databases">
        <title>Acidobacteriota in marine sediments use diverse sulfur dissimilation pathways.</title>
        <authorList>
            <person name="Wasmund K."/>
        </authorList>
    </citation>
    <scope>NUCLEOTIDE SEQUENCE [LARGE SCALE GENOMIC DNA]</scope>
    <source>
        <strain evidence="4">MAG AM4</strain>
    </source>
</reference>
<keyword evidence="1" id="KW-0175">Coiled coil</keyword>
<organism evidence="4 5">
    <name type="scientific">Candidatus Polarisedimenticola svalbardensis</name>
    <dbReference type="NCBI Taxonomy" id="2886004"/>
    <lineage>
        <taxon>Bacteria</taxon>
        <taxon>Pseudomonadati</taxon>
        <taxon>Acidobacteriota</taxon>
        <taxon>Candidatus Polarisedimenticolia</taxon>
        <taxon>Candidatus Polarisedimenticolales</taxon>
        <taxon>Candidatus Polarisedimenticolaceae</taxon>
        <taxon>Candidatus Polarisedimenticola</taxon>
    </lineage>
</organism>
<protein>
    <submittedName>
        <fullName evidence="4">MerR family transcriptional regulator</fullName>
    </submittedName>
</protein>
<dbReference type="Gene3D" id="1.10.1660.10">
    <property type="match status" value="1"/>
</dbReference>
<dbReference type="GO" id="GO:0003677">
    <property type="term" value="F:DNA binding"/>
    <property type="evidence" value="ECO:0007669"/>
    <property type="project" value="InterPro"/>
</dbReference>
<dbReference type="Pfam" id="PF13411">
    <property type="entry name" value="MerR_1"/>
    <property type="match status" value="1"/>
</dbReference>
<dbReference type="EMBL" id="JACXWD010000002">
    <property type="protein sequence ID" value="MBD3866687.1"/>
    <property type="molecule type" value="Genomic_DNA"/>
</dbReference>
<dbReference type="Proteomes" id="UP000648239">
    <property type="component" value="Unassembled WGS sequence"/>
</dbReference>
<name>A0A8J7CBU1_9BACT</name>
<evidence type="ECO:0000259" key="3">
    <source>
        <dbReference type="Pfam" id="PF13411"/>
    </source>
</evidence>
<dbReference type="AlphaFoldDB" id="A0A8J7CBU1"/>
<sequence length="197" mass="22279">MAPEIQNRDQTATGGKPGAASSDPLPEIPQRGYFLLKEVCGITDTQPYVLRFWESEFPQLAGKKRGRQVTYTQEDIGLILQIKQLLHNEEYTLADARERLDQGEVAVEPAEEPVVQDTESLQDELDGLKERLADIRGRYEGATREIAHLKGQLAGSEDYQQRYEESREEIRDLKEGMSGRLQAIKQAFRKLTGSRSS</sequence>
<comment type="caution">
    <text evidence="4">The sequence shown here is derived from an EMBL/GenBank/DDBJ whole genome shotgun (WGS) entry which is preliminary data.</text>
</comment>
<dbReference type="SUPFAM" id="SSF46955">
    <property type="entry name" value="Putative DNA-binding domain"/>
    <property type="match status" value="1"/>
</dbReference>
<evidence type="ECO:0000256" key="1">
    <source>
        <dbReference type="SAM" id="Coils"/>
    </source>
</evidence>
<evidence type="ECO:0000313" key="4">
    <source>
        <dbReference type="EMBL" id="MBD3866687.1"/>
    </source>
</evidence>
<dbReference type="GO" id="GO:0006355">
    <property type="term" value="P:regulation of DNA-templated transcription"/>
    <property type="evidence" value="ECO:0007669"/>
    <property type="project" value="InterPro"/>
</dbReference>
<gene>
    <name evidence="4" type="ORF">IFK94_01040</name>
</gene>
<feature type="region of interest" description="Disordered" evidence="2">
    <location>
        <begin position="1"/>
        <end position="27"/>
    </location>
</feature>
<dbReference type="InterPro" id="IPR000551">
    <property type="entry name" value="MerR-type_HTH_dom"/>
</dbReference>
<evidence type="ECO:0000313" key="5">
    <source>
        <dbReference type="Proteomes" id="UP000648239"/>
    </source>
</evidence>
<accession>A0A8J7CBU1</accession>